<dbReference type="InterPro" id="IPR051284">
    <property type="entry name" value="ZnF_MYMT-QRICH1"/>
</dbReference>
<dbReference type="RefSeq" id="XP_024086236.1">
    <property type="nucleotide sequence ID" value="XM_024230468.1"/>
</dbReference>
<dbReference type="AlphaFoldDB" id="A0A8I6TN18"/>
<keyword evidence="3" id="KW-0832">Ubl conjugation</keyword>
<name>A0A8I6TN18_CIMLE</name>
<dbReference type="SMART" id="SM00746">
    <property type="entry name" value="TRASH"/>
    <property type="match status" value="7"/>
</dbReference>
<evidence type="ECO:0000313" key="6">
    <source>
        <dbReference type="EnsemblMetazoa" id="XP_024086236.1"/>
    </source>
</evidence>
<dbReference type="InterPro" id="IPR011017">
    <property type="entry name" value="TRASH_dom"/>
</dbReference>
<dbReference type="Pfam" id="PF25561">
    <property type="entry name" value="QRICH1"/>
    <property type="match status" value="1"/>
</dbReference>
<feature type="domain" description="TRASH" evidence="5">
    <location>
        <begin position="235"/>
        <end position="274"/>
    </location>
</feature>
<dbReference type="Proteomes" id="UP000494040">
    <property type="component" value="Unassembled WGS sequence"/>
</dbReference>
<evidence type="ECO:0000259" key="5">
    <source>
        <dbReference type="SMART" id="SM00746"/>
    </source>
</evidence>
<sequence length="1119" mass="126946">MLKSVGIGRGLETIKLQPIDETTDLNLAMEVHDGDIEAIDLCDSGDETTKAKPTQQFLRVVKMPCTVENADFDKNTNDEVIITGDKEEDINQSVIEKDKNRSETSHASENIANSINNTNKDLEEHQIECKVVSGGLRDCLQCARYTSCHMMLMISGLECYLCSDSCLKEYRRMEKLSKEQLLSPAPLSHADFTDVEQVCMTCGAITGEGVLSWEVMDFCNKECLAKYQENICSKCLFCESKVSPAAMGKYCVRFGNEIKQFCKVSCLDVYKKNIKTCCYCQVNVSITDENSTFTVQPSSKDFCSKECVDKFELVMNKSKFKLVAAECAVCAKTKIVMVEVLMVDKTTLLCSDLCMAAYKFVNQIKIGHCYMCKKYFDKEFIKEIVIFQENIPYRFCSNNCMNINILSKRKIMSCVWCKAKKYNFDMIHQKKKVSPLNSDQNSSPVFVSMYICSLNCFTLYCVSLQAGTASSQMCTQCKKIDLRLFQLSMSDGTFRDFCSYDCVKEFTNLSKKGKKFLKVNPHPTNAVDKQKMGQFSRKSTTPRIVGMQKDNTKKIGPPPLVIKTNQAGLTVKTPGLVQATAGQLKNQIVNVLVKPRPPIPIKNKMTQSRVITVTKGVSCRPNINRRGTQTDDNDTEIDHDCCILRGMVPVPVPIYVPVPMAMYSIPVPTVLPVPIPVPVPIFIPTTRNNSKQIFEDIKRIQEKMPSDPFEAEILMMAEMVAGEKKDADDPVTPTLPDNQEPNTQQPSNPESSFISDEVMEGSNTFGDDMLQMALKMASDLEDTLDNSLENSEERGKKRSSDSPNEPSKRRHSGDYEKPDAQMALKFTLGVNAWTRFARNWNKEIELGKEGKQVKTDLLSMMPEELNASLTLFLKEARMANGSDYLPDAKLYLMLGIQYYLFESGRIDDIFCDLSCITFTDTLNEEAKKFLTLYPKQENVITRVEEEHLWEGRHLGAHSPYSLLTALIYFNTKHFNLMTVEEHMQLSFSQISIHEKRCASPTLVPHSSRTSDGKITYLRYTPAQSTLDANPKKKRVYEQYENKNNPGRCPVMLYNFYLSRCPESMKKRNNVFYLQPEWAGVAESPFWYSANALPEETLQKILNRFKMVKEINQPMKEDFL</sequence>
<dbReference type="GeneID" id="106668147"/>
<evidence type="ECO:0000256" key="3">
    <source>
        <dbReference type="ARBA" id="ARBA00022843"/>
    </source>
</evidence>
<feature type="domain" description="TRASH" evidence="5">
    <location>
        <begin position="199"/>
        <end position="231"/>
    </location>
</feature>
<dbReference type="EnsemblMetazoa" id="XM_024230468.1">
    <property type="protein sequence ID" value="XP_024086236.1"/>
    <property type="gene ID" value="LOC106668147"/>
</dbReference>
<keyword evidence="7" id="KW-1185">Reference proteome</keyword>
<feature type="domain" description="TRASH" evidence="5">
    <location>
        <begin position="327"/>
        <end position="362"/>
    </location>
</feature>
<evidence type="ECO:0000256" key="1">
    <source>
        <dbReference type="ARBA" id="ARBA00022499"/>
    </source>
</evidence>
<evidence type="ECO:0000256" key="2">
    <source>
        <dbReference type="ARBA" id="ARBA00022553"/>
    </source>
</evidence>
<dbReference type="InterPro" id="IPR057926">
    <property type="entry name" value="QRICH1_dom"/>
</dbReference>
<keyword evidence="1" id="KW-1017">Isopeptide bond</keyword>
<evidence type="ECO:0000313" key="7">
    <source>
        <dbReference type="Proteomes" id="UP000494040"/>
    </source>
</evidence>
<feature type="region of interest" description="Disordered" evidence="4">
    <location>
        <begin position="98"/>
        <end position="117"/>
    </location>
</feature>
<keyword evidence="2" id="KW-0597">Phosphoprotein</keyword>
<dbReference type="PANTHER" id="PTHR45736:SF1">
    <property type="entry name" value="WITHOUT CHILDREN, ISOFORM B"/>
    <property type="match status" value="1"/>
</dbReference>
<dbReference type="Pfam" id="PF12012">
    <property type="entry name" value="DUF3504"/>
    <property type="match status" value="1"/>
</dbReference>
<feature type="region of interest" description="Disordered" evidence="4">
    <location>
        <begin position="783"/>
        <end position="816"/>
    </location>
</feature>
<dbReference type="PANTHER" id="PTHR45736">
    <property type="entry name" value="ZINC FINGER MYM-TYPE PROTEIN"/>
    <property type="match status" value="1"/>
</dbReference>
<reference evidence="6" key="1">
    <citation type="submission" date="2022-01" db="UniProtKB">
        <authorList>
            <consortium name="EnsemblMetazoa"/>
        </authorList>
    </citation>
    <scope>IDENTIFICATION</scope>
</reference>
<evidence type="ECO:0000256" key="4">
    <source>
        <dbReference type="SAM" id="MobiDB-lite"/>
    </source>
</evidence>
<dbReference type="CTD" id="47249"/>
<feature type="domain" description="TRASH" evidence="5">
    <location>
        <begin position="474"/>
        <end position="510"/>
    </location>
</feature>
<feature type="region of interest" description="Disordered" evidence="4">
    <location>
        <begin position="723"/>
        <end position="754"/>
    </location>
</feature>
<feature type="domain" description="TRASH" evidence="5">
    <location>
        <begin position="277"/>
        <end position="315"/>
    </location>
</feature>
<feature type="domain" description="TRASH" evidence="5">
    <location>
        <begin position="139"/>
        <end position="174"/>
    </location>
</feature>
<feature type="compositionally biased region" description="Basic and acidic residues" evidence="4">
    <location>
        <begin position="791"/>
        <end position="800"/>
    </location>
</feature>
<protein>
    <recommendedName>
        <fullName evidence="5">TRASH domain-containing protein</fullName>
    </recommendedName>
</protein>
<organism evidence="6 7">
    <name type="scientific">Cimex lectularius</name>
    <name type="common">Bed bug</name>
    <name type="synonym">Acanthia lectularia</name>
    <dbReference type="NCBI Taxonomy" id="79782"/>
    <lineage>
        <taxon>Eukaryota</taxon>
        <taxon>Metazoa</taxon>
        <taxon>Ecdysozoa</taxon>
        <taxon>Arthropoda</taxon>
        <taxon>Hexapoda</taxon>
        <taxon>Insecta</taxon>
        <taxon>Pterygota</taxon>
        <taxon>Neoptera</taxon>
        <taxon>Paraneoptera</taxon>
        <taxon>Hemiptera</taxon>
        <taxon>Heteroptera</taxon>
        <taxon>Panheteroptera</taxon>
        <taxon>Cimicomorpha</taxon>
        <taxon>Cimicidae</taxon>
        <taxon>Cimex</taxon>
    </lineage>
</organism>
<feature type="compositionally biased region" description="Polar residues" evidence="4">
    <location>
        <begin position="107"/>
        <end position="117"/>
    </location>
</feature>
<feature type="compositionally biased region" description="Polar residues" evidence="4">
    <location>
        <begin position="735"/>
        <end position="754"/>
    </location>
</feature>
<accession>A0A8I6TN18</accession>
<feature type="domain" description="TRASH" evidence="5">
    <location>
        <begin position="369"/>
        <end position="408"/>
    </location>
</feature>
<dbReference type="OrthoDB" id="10025028at2759"/>
<dbReference type="InterPro" id="IPR021893">
    <property type="entry name" value="ZMYM2-like_C"/>
</dbReference>
<proteinExistence type="predicted"/>